<dbReference type="GO" id="GO:0003677">
    <property type="term" value="F:DNA binding"/>
    <property type="evidence" value="ECO:0007669"/>
    <property type="project" value="UniProtKB-KW"/>
</dbReference>
<dbReference type="PANTHER" id="PTHR43214">
    <property type="entry name" value="TWO-COMPONENT RESPONSE REGULATOR"/>
    <property type="match status" value="1"/>
</dbReference>
<keyword evidence="2 6" id="KW-0238">DNA-binding</keyword>
<dbReference type="InterPro" id="IPR039420">
    <property type="entry name" value="WalR-like"/>
</dbReference>
<name>A0A4Y8PAQ5_9BACT</name>
<dbReference type="SMART" id="SM00421">
    <property type="entry name" value="HTH_LUXR"/>
    <property type="match status" value="1"/>
</dbReference>
<evidence type="ECO:0000259" key="4">
    <source>
        <dbReference type="PROSITE" id="PS50043"/>
    </source>
</evidence>
<feature type="domain" description="Response regulatory" evidence="5">
    <location>
        <begin position="13"/>
        <end position="129"/>
    </location>
</feature>
<dbReference type="InterPro" id="IPR016032">
    <property type="entry name" value="Sig_transdc_resp-reg_C-effctor"/>
</dbReference>
<evidence type="ECO:0000256" key="3">
    <source>
        <dbReference type="PROSITE-ProRule" id="PRU00169"/>
    </source>
</evidence>
<keyword evidence="7" id="KW-1185">Reference proteome</keyword>
<dbReference type="Proteomes" id="UP000297713">
    <property type="component" value="Unassembled WGS sequence"/>
</dbReference>
<keyword evidence="1" id="KW-0597">Phosphoprotein</keyword>
<dbReference type="SUPFAM" id="SSF52172">
    <property type="entry name" value="CheY-like"/>
    <property type="match status" value="1"/>
</dbReference>
<evidence type="ECO:0000256" key="1">
    <source>
        <dbReference type="ARBA" id="ARBA00022553"/>
    </source>
</evidence>
<comment type="caution">
    <text evidence="3">Lacks conserved residue(s) required for the propagation of feature annotation.</text>
</comment>
<dbReference type="OrthoDB" id="9779069at2"/>
<protein>
    <submittedName>
        <fullName evidence="6">DNA-binding response regulator</fullName>
    </submittedName>
</protein>
<proteinExistence type="predicted"/>
<dbReference type="Pfam" id="PF00196">
    <property type="entry name" value="GerE"/>
    <property type="match status" value="1"/>
</dbReference>
<dbReference type="InterPro" id="IPR001789">
    <property type="entry name" value="Sig_transdc_resp-reg_receiver"/>
</dbReference>
<sequence>MENKSKIRKDKIKIFIVDDHPVVREGIIQLLSRDKNLQICGEAGNAYDGFELIGKVLPDIAIINLSMPGKNGLELIRDIRCAYPQVHNLVFSMHDEMIYAERALKAGARGYVMKTEGGEKLIEAIYKIARGEIAVSPKVSNLIISNISTKTQKTINNPTQLLSNREFEIFQLIGKGYGIRQISEQLHISVKTVESYRSSIKEKLKIKSTEELVHYAVSWCQAEFLGMK</sequence>
<dbReference type="EMBL" id="LXQC01000149">
    <property type="protein sequence ID" value="TFE67714.1"/>
    <property type="molecule type" value="Genomic_DNA"/>
</dbReference>
<dbReference type="InterPro" id="IPR011006">
    <property type="entry name" value="CheY-like_superfamily"/>
</dbReference>
<dbReference type="Pfam" id="PF00072">
    <property type="entry name" value="Response_reg"/>
    <property type="match status" value="1"/>
</dbReference>
<dbReference type="CDD" id="cd06170">
    <property type="entry name" value="LuxR_C_like"/>
    <property type="match status" value="1"/>
</dbReference>
<accession>A0A4Y8PAQ5</accession>
<evidence type="ECO:0000256" key="2">
    <source>
        <dbReference type="ARBA" id="ARBA00023125"/>
    </source>
</evidence>
<dbReference type="Gene3D" id="3.40.50.2300">
    <property type="match status" value="1"/>
</dbReference>
<dbReference type="PROSITE" id="PS50110">
    <property type="entry name" value="RESPONSE_REGULATORY"/>
    <property type="match status" value="1"/>
</dbReference>
<gene>
    <name evidence="6" type="ORF">A7Q10_09160</name>
</gene>
<dbReference type="PRINTS" id="PR00038">
    <property type="entry name" value="HTHLUXR"/>
</dbReference>
<dbReference type="SUPFAM" id="SSF46894">
    <property type="entry name" value="C-terminal effector domain of the bipartite response regulators"/>
    <property type="match status" value="1"/>
</dbReference>
<dbReference type="GO" id="GO:0006355">
    <property type="term" value="P:regulation of DNA-templated transcription"/>
    <property type="evidence" value="ECO:0007669"/>
    <property type="project" value="InterPro"/>
</dbReference>
<evidence type="ECO:0000259" key="5">
    <source>
        <dbReference type="PROSITE" id="PS50110"/>
    </source>
</evidence>
<dbReference type="PROSITE" id="PS50043">
    <property type="entry name" value="HTH_LUXR_2"/>
    <property type="match status" value="1"/>
</dbReference>
<reference evidence="6 7" key="1">
    <citation type="submission" date="2016-05" db="EMBL/GenBank/DDBJ databases">
        <title>Diversity and Homogeneity among Thermoacidophilic Verrucomicrobia Methanotrophs Linked with Geographical Origin.</title>
        <authorList>
            <person name="Erikstad H.-A."/>
            <person name="Smestad N.B."/>
            <person name="Ceballos R.M."/>
            <person name="Birkeland N.-K."/>
        </authorList>
    </citation>
    <scope>NUCLEOTIDE SEQUENCE [LARGE SCALE GENOMIC DNA]</scope>
    <source>
        <strain evidence="6 7">Phi</strain>
    </source>
</reference>
<dbReference type="AlphaFoldDB" id="A0A4Y8PAQ5"/>
<evidence type="ECO:0000313" key="7">
    <source>
        <dbReference type="Proteomes" id="UP000297713"/>
    </source>
</evidence>
<evidence type="ECO:0000313" key="6">
    <source>
        <dbReference type="EMBL" id="TFE67714.1"/>
    </source>
</evidence>
<dbReference type="PANTHER" id="PTHR43214:SF43">
    <property type="entry name" value="TWO-COMPONENT RESPONSE REGULATOR"/>
    <property type="match status" value="1"/>
</dbReference>
<dbReference type="SMART" id="SM00448">
    <property type="entry name" value="REC"/>
    <property type="match status" value="1"/>
</dbReference>
<feature type="domain" description="HTH luxR-type" evidence="4">
    <location>
        <begin position="155"/>
        <end position="220"/>
    </location>
</feature>
<dbReference type="CDD" id="cd17535">
    <property type="entry name" value="REC_NarL-like"/>
    <property type="match status" value="1"/>
</dbReference>
<dbReference type="GO" id="GO:0000160">
    <property type="term" value="P:phosphorelay signal transduction system"/>
    <property type="evidence" value="ECO:0007669"/>
    <property type="project" value="InterPro"/>
</dbReference>
<dbReference type="InterPro" id="IPR000792">
    <property type="entry name" value="Tscrpt_reg_LuxR_C"/>
</dbReference>
<dbReference type="RefSeq" id="WP_134440395.1">
    <property type="nucleotide sequence ID" value="NZ_LXQC01000149.1"/>
</dbReference>
<organism evidence="6 7">
    <name type="scientific">Methylacidiphilum caldifontis</name>
    <dbReference type="NCBI Taxonomy" id="2795386"/>
    <lineage>
        <taxon>Bacteria</taxon>
        <taxon>Pseudomonadati</taxon>
        <taxon>Verrucomicrobiota</taxon>
        <taxon>Methylacidiphilae</taxon>
        <taxon>Methylacidiphilales</taxon>
        <taxon>Methylacidiphilaceae</taxon>
        <taxon>Methylacidiphilum (ex Ratnadevi et al. 2023)</taxon>
    </lineage>
</organism>
<dbReference type="InterPro" id="IPR058245">
    <property type="entry name" value="NreC/VraR/RcsB-like_REC"/>
</dbReference>
<comment type="caution">
    <text evidence="6">The sequence shown here is derived from an EMBL/GenBank/DDBJ whole genome shotgun (WGS) entry which is preliminary data.</text>
</comment>